<evidence type="ECO:0000259" key="1">
    <source>
        <dbReference type="Pfam" id="PF12867"/>
    </source>
</evidence>
<keyword evidence="3" id="KW-1185">Reference proteome</keyword>
<evidence type="ECO:0000313" key="2">
    <source>
        <dbReference type="EMBL" id="MFD2590516.1"/>
    </source>
</evidence>
<gene>
    <name evidence="2" type="ORF">ACFSTE_06695</name>
</gene>
<dbReference type="Gene3D" id="1.20.120.450">
    <property type="entry name" value="dinb family like domain"/>
    <property type="match status" value="1"/>
</dbReference>
<name>A0ABW5N5S7_9FLAO</name>
<evidence type="ECO:0000313" key="3">
    <source>
        <dbReference type="Proteomes" id="UP001597459"/>
    </source>
</evidence>
<sequence length="166" mass="18993">MNQGEIRKYIARLDDCFEGVPWYGVSVLEKLHTIDYKDVGTVPVDGVNSIAKLVRHMVSWRDFVIEKLLKNKAFDIQLNTAADWPEITIHSEKDWKDLVSTLYVSQSRIKELLLSETDAILDVIVPGKSYTYKYMIEGIIQHDIYHLGQIGIASKLINLSKISVKK</sequence>
<organism evidence="2 3">
    <name type="scientific">Aquimarina hainanensis</name>
    <dbReference type="NCBI Taxonomy" id="1578017"/>
    <lineage>
        <taxon>Bacteria</taxon>
        <taxon>Pseudomonadati</taxon>
        <taxon>Bacteroidota</taxon>
        <taxon>Flavobacteriia</taxon>
        <taxon>Flavobacteriales</taxon>
        <taxon>Flavobacteriaceae</taxon>
        <taxon>Aquimarina</taxon>
    </lineage>
</organism>
<dbReference type="Proteomes" id="UP001597459">
    <property type="component" value="Unassembled WGS sequence"/>
</dbReference>
<dbReference type="SUPFAM" id="SSF109854">
    <property type="entry name" value="DinB/YfiT-like putative metalloenzymes"/>
    <property type="match status" value="1"/>
</dbReference>
<feature type="domain" description="DinB-like" evidence="1">
    <location>
        <begin position="34"/>
        <end position="150"/>
    </location>
</feature>
<dbReference type="InterPro" id="IPR034660">
    <property type="entry name" value="DinB/YfiT-like"/>
</dbReference>
<protein>
    <submittedName>
        <fullName evidence="2">DinB family protein</fullName>
    </submittedName>
</protein>
<accession>A0ABW5N5S7</accession>
<reference evidence="3" key="1">
    <citation type="journal article" date="2019" name="Int. J. Syst. Evol. Microbiol.">
        <title>The Global Catalogue of Microorganisms (GCM) 10K type strain sequencing project: providing services to taxonomists for standard genome sequencing and annotation.</title>
        <authorList>
            <consortium name="The Broad Institute Genomics Platform"/>
            <consortium name="The Broad Institute Genome Sequencing Center for Infectious Disease"/>
            <person name="Wu L."/>
            <person name="Ma J."/>
        </authorList>
    </citation>
    <scope>NUCLEOTIDE SEQUENCE [LARGE SCALE GENOMIC DNA]</scope>
    <source>
        <strain evidence="3">KCTC 42423</strain>
    </source>
</reference>
<dbReference type="RefSeq" id="WP_378257488.1">
    <property type="nucleotide sequence ID" value="NZ_JBHSJV010000001.1"/>
</dbReference>
<proteinExistence type="predicted"/>
<comment type="caution">
    <text evidence="2">The sequence shown here is derived from an EMBL/GenBank/DDBJ whole genome shotgun (WGS) entry which is preliminary data.</text>
</comment>
<dbReference type="Pfam" id="PF12867">
    <property type="entry name" value="DinB_2"/>
    <property type="match status" value="1"/>
</dbReference>
<dbReference type="InterPro" id="IPR024775">
    <property type="entry name" value="DinB-like"/>
</dbReference>
<dbReference type="EMBL" id="JBHULX010000004">
    <property type="protein sequence ID" value="MFD2590516.1"/>
    <property type="molecule type" value="Genomic_DNA"/>
</dbReference>